<dbReference type="Proteomes" id="UP000299084">
    <property type="component" value="Unassembled WGS sequence"/>
</dbReference>
<gene>
    <name evidence="3" type="ORF">Cadr_000021719</name>
</gene>
<reference evidence="3 4" key="1">
    <citation type="journal article" date="2019" name="Mol. Ecol. Resour.">
        <title>Improving Illumina assemblies with Hi-C and long reads: an example with the North African dromedary.</title>
        <authorList>
            <person name="Elbers J.P."/>
            <person name="Rogers M.F."/>
            <person name="Perelman P.L."/>
            <person name="Proskuryakova A.A."/>
            <person name="Serdyukova N.A."/>
            <person name="Johnson W.E."/>
            <person name="Horin P."/>
            <person name="Corander J."/>
            <person name="Murphy D."/>
            <person name="Burger P.A."/>
        </authorList>
    </citation>
    <scope>NUCLEOTIDE SEQUENCE [LARGE SCALE GENOMIC DNA]</scope>
    <source>
        <strain evidence="3">Drom800</strain>
        <tissue evidence="3">Blood</tissue>
    </source>
</reference>
<keyword evidence="4" id="KW-1185">Reference proteome</keyword>
<dbReference type="InterPro" id="IPR013783">
    <property type="entry name" value="Ig-like_fold"/>
</dbReference>
<evidence type="ECO:0000313" key="3">
    <source>
        <dbReference type="EMBL" id="KAB1261904.1"/>
    </source>
</evidence>
<dbReference type="PANTHER" id="PTHR46769:SF1">
    <property type="entry name" value="FIBROCYSTIN"/>
    <property type="match status" value="1"/>
</dbReference>
<comment type="caution">
    <text evidence="3">The sequence shown here is derived from an EMBL/GenBank/DDBJ whole genome shotgun (WGS) entry which is preliminary data.</text>
</comment>
<evidence type="ECO:0000259" key="2">
    <source>
        <dbReference type="Pfam" id="PF01833"/>
    </source>
</evidence>
<dbReference type="SUPFAM" id="SSF81296">
    <property type="entry name" value="E set domains"/>
    <property type="match status" value="1"/>
</dbReference>
<dbReference type="InterPro" id="IPR014756">
    <property type="entry name" value="Ig_E-set"/>
</dbReference>
<dbReference type="InterPro" id="IPR052387">
    <property type="entry name" value="Fibrocystin"/>
</dbReference>
<dbReference type="CDD" id="cd00603">
    <property type="entry name" value="IPT_PCSR"/>
    <property type="match status" value="1"/>
</dbReference>
<evidence type="ECO:0000313" key="4">
    <source>
        <dbReference type="Proteomes" id="UP000299084"/>
    </source>
</evidence>
<dbReference type="InterPro" id="IPR002909">
    <property type="entry name" value="IPT_dom"/>
</dbReference>
<feature type="non-terminal residue" evidence="3">
    <location>
        <position position="1"/>
    </location>
</feature>
<keyword evidence="1" id="KW-0732">Signal</keyword>
<name>A0A5N4CSR9_CAMDR</name>
<dbReference type="PANTHER" id="PTHR46769">
    <property type="entry name" value="POLYCYSTIC KIDNEY AND HEPATIC DISEASE 1 (AUTOSOMAL RECESSIVE)-LIKE 1"/>
    <property type="match status" value="1"/>
</dbReference>
<proteinExistence type="predicted"/>
<feature type="domain" description="IPT/TIG" evidence="2">
    <location>
        <begin position="343"/>
        <end position="399"/>
    </location>
</feature>
<protein>
    <submittedName>
        <fullName evidence="3">Fibrocystin</fullName>
    </submittedName>
</protein>
<organism evidence="3 4">
    <name type="scientific">Camelus dromedarius</name>
    <name type="common">Dromedary</name>
    <name type="synonym">Arabian camel</name>
    <dbReference type="NCBI Taxonomy" id="9838"/>
    <lineage>
        <taxon>Eukaryota</taxon>
        <taxon>Metazoa</taxon>
        <taxon>Chordata</taxon>
        <taxon>Craniata</taxon>
        <taxon>Vertebrata</taxon>
        <taxon>Euteleostomi</taxon>
        <taxon>Mammalia</taxon>
        <taxon>Eutheria</taxon>
        <taxon>Laurasiatheria</taxon>
        <taxon>Artiodactyla</taxon>
        <taxon>Tylopoda</taxon>
        <taxon>Camelidae</taxon>
        <taxon>Camelus</taxon>
    </lineage>
</organism>
<dbReference type="EMBL" id="JWIN03000020">
    <property type="protein sequence ID" value="KAB1261904.1"/>
    <property type="molecule type" value="Genomic_DNA"/>
</dbReference>
<dbReference type="AlphaFoldDB" id="A0A5N4CSR9"/>
<dbReference type="Gene3D" id="2.60.40.10">
    <property type="entry name" value="Immunoglobulins"/>
    <property type="match status" value="1"/>
</dbReference>
<dbReference type="Pfam" id="PF01833">
    <property type="entry name" value="TIG"/>
    <property type="match status" value="1"/>
</dbReference>
<evidence type="ECO:0000256" key="1">
    <source>
        <dbReference type="ARBA" id="ARBA00022729"/>
    </source>
</evidence>
<accession>A0A5N4CSR9</accession>
<sequence length="455" mass="48682">LCLAYRGHVDAILRVTVSFTVGFGNTVQKNTTCDWSLVGTSPISWEFACTDLRKTCVHDPACLQPPLANCPVLVHGIDLLPLSPGTGAFYVDEVIIADTNLTVSQADSGTARPGGNLVEVLSVVGSPPVYNITSWLAGCGPDLPLITARVSWAQIHGSHGPSEFNATVTPYDSEDLGIITNAEALPAAVRGKQLLNHPERVPVHISASHLQKLLQNNADDFTSRYLNVSDFTVTEDLKSCYEHVWTLSWSTQVGDLPNFIRVSDENLTGVNPVVTTRVVYDGGVFLGPIFGDMLVTANEHTQVVVRVNDVPAHCSGSCSFQYLEGSTPRVHSVWYDLDDIDLLVYITGSSFSDDSQALQVTVNQTHCKVISSNQTNVVCRTGLLPLGVHRISVLVRPSGLAVSASGGGLFLNVEPRLDAVEPSRAADTGNQGHLPCVCPSEACLLADTQESSPAV</sequence>